<dbReference type="SUPFAM" id="SSF56112">
    <property type="entry name" value="Protein kinase-like (PK-like)"/>
    <property type="match status" value="1"/>
</dbReference>
<dbReference type="Gene3D" id="1.10.510.10">
    <property type="entry name" value="Transferase(Phosphotransferase) domain 1"/>
    <property type="match status" value="1"/>
</dbReference>
<dbReference type="AlphaFoldDB" id="A0AAE1LPZ6"/>
<evidence type="ECO:0000256" key="4">
    <source>
        <dbReference type="ARBA" id="ARBA00022777"/>
    </source>
</evidence>
<dbReference type="GO" id="GO:0005634">
    <property type="term" value="C:nucleus"/>
    <property type="evidence" value="ECO:0007669"/>
    <property type="project" value="TreeGrafter"/>
</dbReference>
<keyword evidence="9" id="KW-1185">Reference proteome</keyword>
<dbReference type="InterPro" id="IPR011009">
    <property type="entry name" value="Kinase-like_dom_sf"/>
</dbReference>
<accession>A0AAE1LPZ6</accession>
<dbReference type="SMART" id="SM00220">
    <property type="entry name" value="S_TKc"/>
    <property type="match status" value="1"/>
</dbReference>
<dbReference type="Pfam" id="PF00069">
    <property type="entry name" value="Pkinase"/>
    <property type="match status" value="1"/>
</dbReference>
<evidence type="ECO:0000256" key="1">
    <source>
        <dbReference type="ARBA" id="ARBA00022527"/>
    </source>
</evidence>
<feature type="compositionally biased region" description="Gly residues" evidence="6">
    <location>
        <begin position="547"/>
        <end position="561"/>
    </location>
</feature>
<keyword evidence="5" id="KW-0067">ATP-binding</keyword>
<feature type="region of interest" description="Disordered" evidence="6">
    <location>
        <begin position="294"/>
        <end position="334"/>
    </location>
</feature>
<feature type="region of interest" description="Disordered" evidence="6">
    <location>
        <begin position="532"/>
        <end position="561"/>
    </location>
</feature>
<evidence type="ECO:0000256" key="3">
    <source>
        <dbReference type="ARBA" id="ARBA00022741"/>
    </source>
</evidence>
<keyword evidence="2" id="KW-0808">Transferase</keyword>
<feature type="compositionally biased region" description="Low complexity" evidence="6">
    <location>
        <begin position="423"/>
        <end position="447"/>
    </location>
</feature>
<feature type="compositionally biased region" description="Pro residues" evidence="6">
    <location>
        <begin position="173"/>
        <end position="194"/>
    </location>
</feature>
<keyword evidence="4 8" id="KW-0418">Kinase</keyword>
<dbReference type="PANTHER" id="PTHR24342:SF12">
    <property type="entry name" value="DEATH-ASSOCIATED PROTEIN KINASE RELATED"/>
    <property type="match status" value="1"/>
</dbReference>
<dbReference type="PROSITE" id="PS50011">
    <property type="entry name" value="PROTEIN_KINASE_DOM"/>
    <property type="match status" value="1"/>
</dbReference>
<reference evidence="8" key="2">
    <citation type="journal article" date="2023" name="BMC Genomics">
        <title>Pest status, molecular evolution, and epigenetic factors derived from the genome assembly of Frankliniella fusca, a thysanopteran phytovirus vector.</title>
        <authorList>
            <person name="Catto M.A."/>
            <person name="Labadie P.E."/>
            <person name="Jacobson A.L."/>
            <person name="Kennedy G.G."/>
            <person name="Srinivasan R."/>
            <person name="Hunt B.G."/>
        </authorList>
    </citation>
    <scope>NUCLEOTIDE SEQUENCE</scope>
    <source>
        <strain evidence="8">PL_HMW_Pooled</strain>
    </source>
</reference>
<feature type="compositionally biased region" description="Acidic residues" evidence="6">
    <location>
        <begin position="296"/>
        <end position="306"/>
    </location>
</feature>
<organism evidence="8 9">
    <name type="scientific">Frankliniella fusca</name>
    <dbReference type="NCBI Taxonomy" id="407009"/>
    <lineage>
        <taxon>Eukaryota</taxon>
        <taxon>Metazoa</taxon>
        <taxon>Ecdysozoa</taxon>
        <taxon>Arthropoda</taxon>
        <taxon>Hexapoda</taxon>
        <taxon>Insecta</taxon>
        <taxon>Pterygota</taxon>
        <taxon>Neoptera</taxon>
        <taxon>Paraneoptera</taxon>
        <taxon>Thysanoptera</taxon>
        <taxon>Terebrantia</taxon>
        <taxon>Thripoidea</taxon>
        <taxon>Thripidae</taxon>
        <taxon>Frankliniella</taxon>
    </lineage>
</organism>
<feature type="region of interest" description="Disordered" evidence="6">
    <location>
        <begin position="408"/>
        <end position="447"/>
    </location>
</feature>
<feature type="compositionally biased region" description="Low complexity" evidence="6">
    <location>
        <begin position="195"/>
        <end position="204"/>
    </location>
</feature>
<sequence length="634" mass="67558">MFLNFLSCEVYKNFRVPQNLVLTGDFPDCDVKLCDFGISRYLGEGADVREILGTPDYVAPEVLNYEPISLATDMWSVGVLLYVLLTGCSPFGGETKQETFCNISQCRLDFPDDLFEDVSDNAKDLMRKLIVKDPKRRLSASECLRHHWFAAQESVAASPSPVVTRRHSVAAPPCAPPCASPKQPPPLPATPPPASEAASSSSSPPASPPASPRRAAPVDSQGPDSRRPLPGLDRSQSAHAVLSGPRRLAAADSLDSLDRLPGAQSTPRTGISAQRRNTFLRNMESIAKRLSVAGDAEADADADTGTEADPAPGRAEEAGGQLRARASVRASARAMQTMPVRRAFEVTSLGHAAAAGQRAPASGLTSLAGLATSAVDLRSDMTAKEKEVVFKFRKVFVLEDEDLDALSHLPVSSMSPPPSINGSTGSSVYSDTSISDSNSDTVSELSVDSSSDRSSIISLDHDDQYPWDMAYARLGPLGLSPLGRLYHPGYNVWERTRPQQAPGAGAGPGGSARLYPRECKGSFARALSRFATEDKAEDRARTAGTGSAPGPGPSGGCGGGGGRPILNKLALMQTAMNRGKRCGLELMREKNGNLVVIREIREVKPGGRYARFSEVKCESVQSRIRKLQVQGAKS</sequence>
<dbReference type="GO" id="GO:0004674">
    <property type="term" value="F:protein serine/threonine kinase activity"/>
    <property type="evidence" value="ECO:0007669"/>
    <property type="project" value="UniProtKB-KW"/>
</dbReference>
<feature type="compositionally biased region" description="Low complexity" evidence="6">
    <location>
        <begin position="323"/>
        <end position="334"/>
    </location>
</feature>
<evidence type="ECO:0000256" key="2">
    <source>
        <dbReference type="ARBA" id="ARBA00022679"/>
    </source>
</evidence>
<feature type="region of interest" description="Disordered" evidence="6">
    <location>
        <begin position="162"/>
        <end position="277"/>
    </location>
</feature>
<feature type="compositionally biased region" description="Polar residues" evidence="6">
    <location>
        <begin position="263"/>
        <end position="277"/>
    </location>
</feature>
<keyword evidence="3" id="KW-0547">Nucleotide-binding</keyword>
<evidence type="ECO:0000256" key="5">
    <source>
        <dbReference type="ARBA" id="ARBA00022840"/>
    </source>
</evidence>
<evidence type="ECO:0000313" key="9">
    <source>
        <dbReference type="Proteomes" id="UP001219518"/>
    </source>
</evidence>
<evidence type="ECO:0000259" key="7">
    <source>
        <dbReference type="PROSITE" id="PS50011"/>
    </source>
</evidence>
<dbReference type="GO" id="GO:0035556">
    <property type="term" value="P:intracellular signal transduction"/>
    <property type="evidence" value="ECO:0007669"/>
    <property type="project" value="TreeGrafter"/>
</dbReference>
<dbReference type="EMBL" id="JAHWGI010001301">
    <property type="protein sequence ID" value="KAK3927813.1"/>
    <property type="molecule type" value="Genomic_DNA"/>
</dbReference>
<dbReference type="InterPro" id="IPR000719">
    <property type="entry name" value="Prot_kinase_dom"/>
</dbReference>
<evidence type="ECO:0000313" key="8">
    <source>
        <dbReference type="EMBL" id="KAK3927813.1"/>
    </source>
</evidence>
<dbReference type="GO" id="GO:0043065">
    <property type="term" value="P:positive regulation of apoptotic process"/>
    <property type="evidence" value="ECO:0007669"/>
    <property type="project" value="TreeGrafter"/>
</dbReference>
<gene>
    <name evidence="8" type="ORF">KUF71_016098</name>
</gene>
<evidence type="ECO:0000256" key="6">
    <source>
        <dbReference type="SAM" id="MobiDB-lite"/>
    </source>
</evidence>
<dbReference type="GO" id="GO:0005524">
    <property type="term" value="F:ATP binding"/>
    <property type="evidence" value="ECO:0007669"/>
    <property type="project" value="UniProtKB-KW"/>
</dbReference>
<proteinExistence type="predicted"/>
<comment type="caution">
    <text evidence="8">The sequence shown here is derived from an EMBL/GenBank/DDBJ whole genome shotgun (WGS) entry which is preliminary data.</text>
</comment>
<dbReference type="PANTHER" id="PTHR24342">
    <property type="entry name" value="SERINE/THREONINE-PROTEIN KINASE 17"/>
    <property type="match status" value="1"/>
</dbReference>
<protein>
    <submittedName>
        <fullName evidence="8">Serine/threonine-protein kinase 17A</fullName>
    </submittedName>
</protein>
<reference evidence="8" key="1">
    <citation type="submission" date="2021-07" db="EMBL/GenBank/DDBJ databases">
        <authorList>
            <person name="Catto M.A."/>
            <person name="Jacobson A."/>
            <person name="Kennedy G."/>
            <person name="Labadie P."/>
            <person name="Hunt B.G."/>
            <person name="Srinivasan R."/>
        </authorList>
    </citation>
    <scope>NUCLEOTIDE SEQUENCE</scope>
    <source>
        <strain evidence="8">PL_HMW_Pooled</strain>
        <tissue evidence="8">Head</tissue>
    </source>
</reference>
<feature type="compositionally biased region" description="Basic and acidic residues" evidence="6">
    <location>
        <begin position="532"/>
        <end position="541"/>
    </location>
</feature>
<dbReference type="Proteomes" id="UP001219518">
    <property type="component" value="Unassembled WGS sequence"/>
</dbReference>
<name>A0AAE1LPZ6_9NEOP</name>
<keyword evidence="1" id="KW-0723">Serine/threonine-protein kinase</keyword>
<feature type="domain" description="Protein kinase" evidence="7">
    <location>
        <begin position="1"/>
        <end position="149"/>
    </location>
</feature>